<keyword evidence="2" id="KW-1185">Reference proteome</keyword>
<dbReference type="EMBL" id="REGN01004697">
    <property type="protein sequence ID" value="RNA16486.1"/>
    <property type="molecule type" value="Genomic_DNA"/>
</dbReference>
<gene>
    <name evidence="1" type="ORF">BpHYR1_032610</name>
</gene>
<sequence length="75" mass="8749">MSERTRGLFCKEQISSGSLCVDFVISLDPREKKIIFEKKKTLMNRENSVSNGKKVLQIFVQFEIHKTKIITEIFL</sequence>
<proteinExistence type="predicted"/>
<reference evidence="1 2" key="1">
    <citation type="journal article" date="2018" name="Sci. Rep.">
        <title>Genomic signatures of local adaptation to the degree of environmental predictability in rotifers.</title>
        <authorList>
            <person name="Franch-Gras L."/>
            <person name="Hahn C."/>
            <person name="Garcia-Roger E.M."/>
            <person name="Carmona M.J."/>
            <person name="Serra M."/>
            <person name="Gomez A."/>
        </authorList>
    </citation>
    <scope>NUCLEOTIDE SEQUENCE [LARGE SCALE GENOMIC DNA]</scope>
    <source>
        <strain evidence="1">HYR1</strain>
    </source>
</reference>
<organism evidence="1 2">
    <name type="scientific">Brachionus plicatilis</name>
    <name type="common">Marine rotifer</name>
    <name type="synonym">Brachionus muelleri</name>
    <dbReference type="NCBI Taxonomy" id="10195"/>
    <lineage>
        <taxon>Eukaryota</taxon>
        <taxon>Metazoa</taxon>
        <taxon>Spiralia</taxon>
        <taxon>Gnathifera</taxon>
        <taxon>Rotifera</taxon>
        <taxon>Eurotatoria</taxon>
        <taxon>Monogononta</taxon>
        <taxon>Pseudotrocha</taxon>
        <taxon>Ploima</taxon>
        <taxon>Brachionidae</taxon>
        <taxon>Brachionus</taxon>
    </lineage>
</organism>
<dbReference type="Proteomes" id="UP000276133">
    <property type="component" value="Unassembled WGS sequence"/>
</dbReference>
<accession>A0A3M7QYU1</accession>
<protein>
    <submittedName>
        <fullName evidence="1">Uncharacterized protein</fullName>
    </submittedName>
</protein>
<comment type="caution">
    <text evidence="1">The sequence shown here is derived from an EMBL/GenBank/DDBJ whole genome shotgun (WGS) entry which is preliminary data.</text>
</comment>
<evidence type="ECO:0000313" key="1">
    <source>
        <dbReference type="EMBL" id="RNA16486.1"/>
    </source>
</evidence>
<name>A0A3M7QYU1_BRAPC</name>
<evidence type="ECO:0000313" key="2">
    <source>
        <dbReference type="Proteomes" id="UP000276133"/>
    </source>
</evidence>
<dbReference type="AlphaFoldDB" id="A0A3M7QYU1"/>